<dbReference type="InterPro" id="IPR008756">
    <property type="entry name" value="Peptidase_M56"/>
</dbReference>
<dbReference type="AlphaFoldDB" id="A0A1I0QTU4"/>
<dbReference type="PANTHER" id="PTHR34978">
    <property type="entry name" value="POSSIBLE SENSOR-TRANSDUCER PROTEIN BLAR"/>
    <property type="match status" value="1"/>
</dbReference>
<feature type="domain" description="Peptidase M56" evidence="2">
    <location>
        <begin position="174"/>
        <end position="267"/>
    </location>
</feature>
<name>A0A1I0QTU4_9BACT</name>
<dbReference type="EMBL" id="FOIR01000002">
    <property type="protein sequence ID" value="SEW30820.1"/>
    <property type="molecule type" value="Genomic_DNA"/>
</dbReference>
<dbReference type="GeneID" id="99987379"/>
<accession>A0A1I0QTU4</accession>
<dbReference type="Pfam" id="PF05569">
    <property type="entry name" value="Peptidase_M56"/>
    <property type="match status" value="1"/>
</dbReference>
<dbReference type="PANTHER" id="PTHR34978:SF3">
    <property type="entry name" value="SLR0241 PROTEIN"/>
    <property type="match status" value="1"/>
</dbReference>
<feature type="transmembrane region" description="Helical" evidence="1">
    <location>
        <begin position="6"/>
        <end position="22"/>
    </location>
</feature>
<feature type="transmembrane region" description="Helical" evidence="1">
    <location>
        <begin position="277"/>
        <end position="297"/>
    </location>
</feature>
<dbReference type="Proteomes" id="UP000199437">
    <property type="component" value="Unassembled WGS sequence"/>
</dbReference>
<dbReference type="STRING" id="1267423.SAMN05216290_2688"/>
<protein>
    <submittedName>
        <fullName evidence="3">Signal transducer regulating beta-lactamase production, contains metallopeptidase domain</fullName>
    </submittedName>
</protein>
<dbReference type="CDD" id="cd07341">
    <property type="entry name" value="M56_BlaR1_MecR1_like"/>
    <property type="match status" value="1"/>
</dbReference>
<evidence type="ECO:0000259" key="2">
    <source>
        <dbReference type="Pfam" id="PF05569"/>
    </source>
</evidence>
<proteinExistence type="predicted"/>
<gene>
    <name evidence="3" type="ORF">SAMN05216290_2688</name>
</gene>
<evidence type="ECO:0000256" key="1">
    <source>
        <dbReference type="SAM" id="Phobius"/>
    </source>
</evidence>
<keyword evidence="1" id="KW-0472">Membrane</keyword>
<sequence>MIAYLFKLILASAILYGFYYLFLRQERIFHFNRFYLLLILPLSLILPQLTVKTSYVEVPAVYQAPIESSRPIASSFDLPNNSTKAVTTTPTAAPPLITWQESLATLFILISACLLVRLIRNLVRLRQFRNSGEVIQEGKHTLCLREDISSSFTFLNTIFTNKTEFKAGKLPKEILAHEAIHAAQKHSVDIILMELLNVFLWFNPVLYLIKQSIKLNHEFLADNGVYTKHNSIPQYQQTLLHYAKINANNEPLLASRLTYGETKKRLKIMVKSTNKHITRAKVTLAFIAIAATAFFLGRERVVAQFAEPLKHRQLFNIEGDSIRLGEKLIPKVSMSPSTKLKYITNEGTVREAEYGNLSKNELERFASPEADGSILIIDKETGVLKWTNYRELVDGTTKFNFSLDLIKSNVQIEQAPPAPLLITLGSKTWVKIRDKNNNWISKGYNDLTLEDRMLMSDSTSESYIVIPPAEQMQVKQGFIDELSGNLRYKVWVNNSLIENSQLKTYDLNKFHHYYRVDVRQKDEYPDIDFLIVFKTKDYWWASDEPQGKLYPFPLKWRSDFEVIKEKDLEKINSSIHPHTIVRFTNENEKTVEKKFSELSEADQTKFKAGDFKNQQFFLPPPPPAYISEEMLNEFANNDKYQVWLNDKQVAPKSLKDYSPNDFHHYRKIPLNNISKTRIVFITQDHWKNSGLANGTWVNYLVIKDNEPNKKENPEPQEPTNRFPAYIFHDNSKIRKLDKTGRVIENDGDVEVAKVQFFIPPTKAKPVTSKELEKLLSNENYTLWVNNTLVKDKSNLAIAPSQIHHTQDISEGQQHFVNLITTDYSELDKIENGFWLTIPESYADEFIPKYLETEDKKDRKQEANIQGRKNVKDLPQEYLTEIEESAKPQNGQHEMVIPTNLVVMFKSIEGNWIESKINQLSEEEFSYFQTPAAKAHIYSTHMGMTTPSQFPLQALGNDNWKVYVNDVAINKSEYKLFDFEKDFVKAVPNAPAPNHPDYIENVSQVAFYTDDYPKLEELKGDGWIRLDYLPGKKVFKSPSE</sequence>
<feature type="transmembrane region" description="Helical" evidence="1">
    <location>
        <begin position="102"/>
        <end position="119"/>
    </location>
</feature>
<feature type="transmembrane region" description="Helical" evidence="1">
    <location>
        <begin position="34"/>
        <end position="51"/>
    </location>
</feature>
<dbReference type="InterPro" id="IPR052173">
    <property type="entry name" value="Beta-lactam_resp_regulator"/>
</dbReference>
<keyword evidence="4" id="KW-1185">Reference proteome</keyword>
<reference evidence="4" key="1">
    <citation type="submission" date="2016-10" db="EMBL/GenBank/DDBJ databases">
        <authorList>
            <person name="Varghese N."/>
            <person name="Submissions S."/>
        </authorList>
    </citation>
    <scope>NUCLEOTIDE SEQUENCE [LARGE SCALE GENOMIC DNA]</scope>
    <source>
        <strain evidence="4">CGMCC 1.12402</strain>
    </source>
</reference>
<organism evidence="3 4">
    <name type="scientific">Roseivirga pacifica</name>
    <dbReference type="NCBI Taxonomy" id="1267423"/>
    <lineage>
        <taxon>Bacteria</taxon>
        <taxon>Pseudomonadati</taxon>
        <taxon>Bacteroidota</taxon>
        <taxon>Cytophagia</taxon>
        <taxon>Cytophagales</taxon>
        <taxon>Roseivirgaceae</taxon>
        <taxon>Roseivirga</taxon>
    </lineage>
</organism>
<evidence type="ECO:0000313" key="3">
    <source>
        <dbReference type="EMBL" id="SEW30820.1"/>
    </source>
</evidence>
<keyword evidence="1" id="KW-0812">Transmembrane</keyword>
<dbReference type="OrthoDB" id="1522859at2"/>
<evidence type="ECO:0000313" key="4">
    <source>
        <dbReference type="Proteomes" id="UP000199437"/>
    </source>
</evidence>
<keyword evidence="1" id="KW-1133">Transmembrane helix</keyword>
<dbReference type="RefSeq" id="WP_090259079.1">
    <property type="nucleotide sequence ID" value="NZ_FOIR01000002.1"/>
</dbReference>